<dbReference type="EMBL" id="BGZK01000080">
    <property type="protein sequence ID" value="GBP16564.1"/>
    <property type="molecule type" value="Genomic_DNA"/>
</dbReference>
<dbReference type="Proteomes" id="UP000299102">
    <property type="component" value="Unassembled WGS sequence"/>
</dbReference>
<name>A0A4C1TRM8_EUMVA</name>
<evidence type="ECO:0000313" key="3">
    <source>
        <dbReference type="Proteomes" id="UP000299102"/>
    </source>
</evidence>
<gene>
    <name evidence="2" type="ORF">EVAR_19362_1</name>
</gene>
<feature type="region of interest" description="Disordered" evidence="1">
    <location>
        <begin position="41"/>
        <end position="83"/>
    </location>
</feature>
<accession>A0A4C1TRM8</accession>
<evidence type="ECO:0000256" key="1">
    <source>
        <dbReference type="SAM" id="MobiDB-lite"/>
    </source>
</evidence>
<organism evidence="2 3">
    <name type="scientific">Eumeta variegata</name>
    <name type="common">Bagworm moth</name>
    <name type="synonym">Eumeta japonica</name>
    <dbReference type="NCBI Taxonomy" id="151549"/>
    <lineage>
        <taxon>Eukaryota</taxon>
        <taxon>Metazoa</taxon>
        <taxon>Ecdysozoa</taxon>
        <taxon>Arthropoda</taxon>
        <taxon>Hexapoda</taxon>
        <taxon>Insecta</taxon>
        <taxon>Pterygota</taxon>
        <taxon>Neoptera</taxon>
        <taxon>Endopterygota</taxon>
        <taxon>Lepidoptera</taxon>
        <taxon>Glossata</taxon>
        <taxon>Ditrysia</taxon>
        <taxon>Tineoidea</taxon>
        <taxon>Psychidae</taxon>
        <taxon>Oiketicinae</taxon>
        <taxon>Eumeta</taxon>
    </lineage>
</organism>
<keyword evidence="3" id="KW-1185">Reference proteome</keyword>
<protein>
    <submittedName>
        <fullName evidence="2">Uncharacterized protein</fullName>
    </submittedName>
</protein>
<sequence>MSFYDAPPACGGGRRFGVFGDPEANDGPSLLFPTYTGTAPVVERAGGGNSPRQGNKWATAAPLRSESRQIGPRMRNTRGSIFY</sequence>
<dbReference type="AlphaFoldDB" id="A0A4C1TRM8"/>
<evidence type="ECO:0000313" key="2">
    <source>
        <dbReference type="EMBL" id="GBP16564.1"/>
    </source>
</evidence>
<reference evidence="2 3" key="1">
    <citation type="journal article" date="2019" name="Commun. Biol.">
        <title>The bagworm genome reveals a unique fibroin gene that provides high tensile strength.</title>
        <authorList>
            <person name="Kono N."/>
            <person name="Nakamura H."/>
            <person name="Ohtoshi R."/>
            <person name="Tomita M."/>
            <person name="Numata K."/>
            <person name="Arakawa K."/>
        </authorList>
    </citation>
    <scope>NUCLEOTIDE SEQUENCE [LARGE SCALE GENOMIC DNA]</scope>
</reference>
<comment type="caution">
    <text evidence="2">The sequence shown here is derived from an EMBL/GenBank/DDBJ whole genome shotgun (WGS) entry which is preliminary data.</text>
</comment>
<proteinExistence type="predicted"/>